<comment type="caution">
    <text evidence="14">The sequence shown here is derived from an EMBL/GenBank/DDBJ whole genome shotgun (WGS) entry which is preliminary data.</text>
</comment>
<dbReference type="GO" id="GO:0005737">
    <property type="term" value="C:cytoplasm"/>
    <property type="evidence" value="ECO:0007669"/>
    <property type="project" value="UniProtKB-SubCell"/>
</dbReference>
<keyword evidence="5 12" id="KW-0479">Metal-binding</keyword>
<feature type="binding site" evidence="12">
    <location>
        <position position="111"/>
    </location>
    <ligand>
        <name>Fe cation</name>
        <dbReference type="ChEBI" id="CHEBI:24875"/>
    </ligand>
</feature>
<evidence type="ECO:0000256" key="8">
    <source>
        <dbReference type="ARBA" id="ARBA00022840"/>
    </source>
</evidence>
<keyword evidence="8" id="KW-0067">ATP-binding</keyword>
<feature type="binding site" evidence="12">
    <location>
        <position position="160"/>
    </location>
    <ligand>
        <name>substrate</name>
    </ligand>
</feature>
<dbReference type="InterPro" id="IPR034680">
    <property type="entry name" value="Kae1_archaea_euk"/>
</dbReference>
<dbReference type="PANTHER" id="PTHR11735:SF14">
    <property type="entry name" value="TRNA N6-ADENOSINE THREONYLCARBAMOYLTRANSFERASE"/>
    <property type="match status" value="1"/>
</dbReference>
<feature type="binding site" evidence="12">
    <location>
        <position position="107"/>
    </location>
    <ligand>
        <name>Fe cation</name>
        <dbReference type="ChEBI" id="CHEBI:24875"/>
    </ligand>
</feature>
<evidence type="ECO:0000256" key="9">
    <source>
        <dbReference type="ARBA" id="ARBA00023004"/>
    </source>
</evidence>
<comment type="function">
    <text evidence="12">Required for the formation of a threonylcarbamoyl group on adenosine at position 37 (t(6)A37) in tRNAs that read codons beginning with adenine. Is a component of the KEOPS complex that is probably involved in the transfer of the threonylcarbamoyl moiety of threonylcarbamoyl-AMP (TC-AMP) to the N6 group of A37. Kae1 likely plays a direct catalytic role in this reaction, but requires other protein(s) of the complex to fulfill this activity.</text>
</comment>
<evidence type="ECO:0000256" key="11">
    <source>
        <dbReference type="ARBA" id="ARBA00048117"/>
    </source>
</evidence>
<comment type="cofactor">
    <cofactor evidence="12">
        <name>Fe(2+)</name>
        <dbReference type="ChEBI" id="CHEBI:29033"/>
    </cofactor>
    <text evidence="12">Binds 1 Fe(2+) ion per subunit.</text>
</comment>
<dbReference type="GO" id="GO:0000408">
    <property type="term" value="C:EKC/KEOPS complex"/>
    <property type="evidence" value="ECO:0007669"/>
    <property type="project" value="InterPro"/>
</dbReference>
<accession>A0A9Q4C578</accession>
<dbReference type="EMBL" id="RKLV01000017">
    <property type="protein sequence ID" value="MCX2820035.1"/>
    <property type="molecule type" value="Genomic_DNA"/>
</dbReference>
<keyword evidence="10 12" id="KW-0012">Acyltransferase</keyword>
<keyword evidence="3 12" id="KW-0808">Transferase</keyword>
<dbReference type="GO" id="GO:0002949">
    <property type="term" value="P:tRNA threonylcarbamoyladenosine modification"/>
    <property type="evidence" value="ECO:0007669"/>
    <property type="project" value="UniProtKB-UniRule"/>
</dbReference>
<dbReference type="AlphaFoldDB" id="A0A9Q4C578"/>
<feature type="binding site" evidence="12">
    <location>
        <position position="256"/>
    </location>
    <ligand>
        <name>substrate</name>
    </ligand>
</feature>
<comment type="catalytic activity">
    <reaction evidence="11 12">
        <text>L-threonylcarbamoyladenylate + adenosine(37) in tRNA = N(6)-L-threonylcarbamoyladenosine(37) in tRNA + AMP + H(+)</text>
        <dbReference type="Rhea" id="RHEA:37059"/>
        <dbReference type="Rhea" id="RHEA-COMP:10162"/>
        <dbReference type="Rhea" id="RHEA-COMP:10163"/>
        <dbReference type="ChEBI" id="CHEBI:15378"/>
        <dbReference type="ChEBI" id="CHEBI:73682"/>
        <dbReference type="ChEBI" id="CHEBI:74411"/>
        <dbReference type="ChEBI" id="CHEBI:74418"/>
        <dbReference type="ChEBI" id="CHEBI:456215"/>
        <dbReference type="EC" id="2.3.1.234"/>
    </reaction>
</comment>
<comment type="similarity">
    <text evidence="12">Belongs to the KAE1 / TsaD family.</text>
</comment>
<organism evidence="14 15">
    <name type="scientific">Halorutilus salinus</name>
    <dbReference type="NCBI Taxonomy" id="2487751"/>
    <lineage>
        <taxon>Archaea</taxon>
        <taxon>Methanobacteriati</taxon>
        <taxon>Methanobacteriota</taxon>
        <taxon>Stenosarchaea group</taxon>
        <taxon>Halobacteria</taxon>
        <taxon>Halorutilales</taxon>
        <taxon>Halorutilaceae</taxon>
        <taxon>Halorutilus</taxon>
    </lineage>
</organism>
<evidence type="ECO:0000259" key="13">
    <source>
        <dbReference type="Pfam" id="PF00814"/>
    </source>
</evidence>
<keyword evidence="2" id="KW-0723">Serine/threonine-protein kinase</keyword>
<dbReference type="InterPro" id="IPR043129">
    <property type="entry name" value="ATPase_NBD"/>
</dbReference>
<keyword evidence="9 12" id="KW-0408">Iron</keyword>
<dbReference type="NCBIfam" id="TIGR03724">
    <property type="entry name" value="arch_bud32"/>
    <property type="match status" value="1"/>
</dbReference>
<dbReference type="InterPro" id="IPR011009">
    <property type="entry name" value="Kinase-like_dom_sf"/>
</dbReference>
<comment type="subunit">
    <text evidence="12">Monomer. Component of the KEOPS complex that consists of Kae1, Bud32, Cgi121 and Pcc1; the whole complex dimerizes.</text>
</comment>
<dbReference type="NCBIfam" id="NF007174">
    <property type="entry name" value="PRK09605.1"/>
    <property type="match status" value="1"/>
</dbReference>
<dbReference type="EC" id="2.3.1.234" evidence="12"/>
<dbReference type="InterPro" id="IPR017861">
    <property type="entry name" value="KAE1/TsaD"/>
</dbReference>
<gene>
    <name evidence="12" type="primary">kae1</name>
    <name evidence="14" type="ORF">EGH25_11820</name>
</gene>
<comment type="subcellular location">
    <subcellularLocation>
        <location evidence="12">Cytoplasm</location>
    </subcellularLocation>
</comment>
<dbReference type="Pfam" id="PF00814">
    <property type="entry name" value="TsaD"/>
    <property type="match status" value="1"/>
</dbReference>
<feature type="binding site" evidence="12">
    <location>
        <position position="177"/>
    </location>
    <ligand>
        <name>substrate</name>
    </ligand>
</feature>
<dbReference type="InterPro" id="IPR022495">
    <property type="entry name" value="Bud32"/>
</dbReference>
<evidence type="ECO:0000256" key="6">
    <source>
        <dbReference type="ARBA" id="ARBA00022741"/>
    </source>
</evidence>
<keyword evidence="7 14" id="KW-0418">Kinase</keyword>
<name>A0A9Q4C578_9EURY</name>
<evidence type="ECO:0000256" key="10">
    <source>
        <dbReference type="ARBA" id="ARBA00023315"/>
    </source>
</evidence>
<dbReference type="Proteomes" id="UP001149411">
    <property type="component" value="Unassembled WGS sequence"/>
</dbReference>
<feature type="binding site" evidence="12">
    <location>
        <position position="284"/>
    </location>
    <ligand>
        <name>Fe cation</name>
        <dbReference type="ChEBI" id="CHEBI:24875"/>
    </ligand>
</feature>
<evidence type="ECO:0000256" key="4">
    <source>
        <dbReference type="ARBA" id="ARBA00022694"/>
    </source>
</evidence>
<evidence type="ECO:0000313" key="15">
    <source>
        <dbReference type="Proteomes" id="UP001149411"/>
    </source>
</evidence>
<evidence type="ECO:0000256" key="3">
    <source>
        <dbReference type="ARBA" id="ARBA00022679"/>
    </source>
</evidence>
<dbReference type="Gene3D" id="3.30.200.20">
    <property type="entry name" value="Phosphorylase Kinase, domain 1"/>
    <property type="match status" value="1"/>
</dbReference>
<keyword evidence="15" id="KW-1185">Reference proteome</keyword>
<dbReference type="Gene3D" id="1.10.510.10">
    <property type="entry name" value="Transferase(Phosphotransferase) domain 1"/>
    <property type="match status" value="1"/>
</dbReference>
<proteinExistence type="inferred from homology"/>
<sequence length="535" mass="58556">MILGVEGTAWNASAAVFDAQNDEVVSLVSEPYTPSEGGIHPREASEHIAAEIVDVILEALDSAGARDDIEAVAFSRGPGLGPCLRVTATAARSTALRLDVPLVGVNHTVAHVEMGRWSSGFDDPVALDSAGANTLVTAYRAGRYRVLGETLDTGVGNALDKFARHAGLAHPGGPKLEELAEDGDYVELPYTVKGLDFSFSGVVSSAQERYDEGVALEDLAYSVQEHVFGALVEVSERALALTRKDELVVGGGVSRNERLRSMLAEMCDERGARFHAPEPRFLSDNAGMIAVAGWMAYEAGETVGVDESEVRPKWRPDEVDVVWRDDAPEGTRRQDDALVQGAEANVRFSDGRFVKERAPKPYRDERLDERLRKRRTKREARALHDARRAGVPTPPVLDIDVREATLTVEALGDDLSRDVTPDEARGIGRHLARLHASGAAHGDPTTRNAVRERDANEDRVFLVDFGLSYATHHVEDFGMDLHVFRSAVHGTVENDDEVLTAFDDGYAWERGDDVRERLREIEGRGKYQQQSTNSQ</sequence>
<dbReference type="NCBIfam" id="TIGR00329">
    <property type="entry name" value="gcp_kae1"/>
    <property type="match status" value="1"/>
</dbReference>
<feature type="binding site" evidence="12">
    <location>
        <begin position="128"/>
        <end position="132"/>
    </location>
    <ligand>
        <name>substrate</name>
    </ligand>
</feature>
<feature type="binding site" evidence="12">
    <location>
        <position position="173"/>
    </location>
    <ligand>
        <name>substrate</name>
    </ligand>
</feature>
<dbReference type="PANTHER" id="PTHR11735">
    <property type="entry name" value="TRNA N6-ADENOSINE THREONYLCARBAMOYLTRANSFERASE"/>
    <property type="match status" value="1"/>
</dbReference>
<reference evidence="14" key="1">
    <citation type="submission" date="2022-09" db="EMBL/GenBank/DDBJ databases">
        <title>Haloadaptaus new haloarchaeum isolated from saline soil.</title>
        <authorList>
            <person name="Duran-Viseras A."/>
            <person name="Sanchez-Porro C."/>
            <person name="Ventosa A."/>
        </authorList>
    </citation>
    <scope>NUCLEOTIDE SEQUENCE</scope>
    <source>
        <strain evidence="14">F3-133</strain>
    </source>
</reference>
<dbReference type="GO" id="GO:0004674">
    <property type="term" value="F:protein serine/threonine kinase activity"/>
    <property type="evidence" value="ECO:0007669"/>
    <property type="project" value="UniProtKB-KW"/>
</dbReference>
<dbReference type="RefSeq" id="WP_266088854.1">
    <property type="nucleotide sequence ID" value="NZ_RKLV01000017.1"/>
</dbReference>
<dbReference type="HAMAP" id="MF_01446">
    <property type="entry name" value="Kae1"/>
    <property type="match status" value="1"/>
</dbReference>
<dbReference type="SUPFAM" id="SSF53067">
    <property type="entry name" value="Actin-like ATPase domain"/>
    <property type="match status" value="1"/>
</dbReference>
<evidence type="ECO:0000256" key="1">
    <source>
        <dbReference type="ARBA" id="ARBA00022490"/>
    </source>
</evidence>
<evidence type="ECO:0000256" key="7">
    <source>
        <dbReference type="ARBA" id="ARBA00022777"/>
    </source>
</evidence>
<dbReference type="PRINTS" id="PR00789">
    <property type="entry name" value="OSIALOPTASE"/>
</dbReference>
<evidence type="ECO:0000256" key="2">
    <source>
        <dbReference type="ARBA" id="ARBA00022527"/>
    </source>
</evidence>
<dbReference type="InterPro" id="IPR000905">
    <property type="entry name" value="Gcp-like_dom"/>
</dbReference>
<dbReference type="Gene3D" id="3.30.420.40">
    <property type="match status" value="2"/>
</dbReference>
<keyword evidence="1 12" id="KW-0963">Cytoplasm</keyword>
<comment type="caution">
    <text evidence="12">Lacks conserved residue(s) required for the propagation of feature annotation.</text>
</comment>
<dbReference type="SUPFAM" id="SSF56112">
    <property type="entry name" value="Protein kinase-like (PK-like)"/>
    <property type="match status" value="1"/>
</dbReference>
<evidence type="ECO:0000256" key="5">
    <source>
        <dbReference type="ARBA" id="ARBA00022723"/>
    </source>
</evidence>
<dbReference type="GO" id="GO:0005524">
    <property type="term" value="F:ATP binding"/>
    <property type="evidence" value="ECO:0007669"/>
    <property type="project" value="UniProtKB-KW"/>
</dbReference>
<dbReference type="InterPro" id="IPR017860">
    <property type="entry name" value="Peptidase_M22_CS"/>
</dbReference>
<dbReference type="PROSITE" id="PS01016">
    <property type="entry name" value="GLYCOPROTEASE"/>
    <property type="match status" value="1"/>
</dbReference>
<feature type="domain" description="Gcp-like" evidence="13">
    <location>
        <begin position="30"/>
        <end position="290"/>
    </location>
</feature>
<evidence type="ECO:0000313" key="14">
    <source>
        <dbReference type="EMBL" id="MCX2820035.1"/>
    </source>
</evidence>
<keyword evidence="6" id="KW-0547">Nucleotide-binding</keyword>
<evidence type="ECO:0000256" key="12">
    <source>
        <dbReference type="HAMAP-Rule" id="MF_01446"/>
    </source>
</evidence>
<dbReference type="GO" id="GO:0005506">
    <property type="term" value="F:iron ion binding"/>
    <property type="evidence" value="ECO:0007669"/>
    <property type="project" value="UniProtKB-UniRule"/>
</dbReference>
<dbReference type="GO" id="GO:0061711">
    <property type="term" value="F:tRNA N(6)-L-threonylcarbamoyladenine synthase activity"/>
    <property type="evidence" value="ECO:0007669"/>
    <property type="project" value="UniProtKB-EC"/>
</dbReference>
<protein>
    <recommendedName>
        <fullName evidence="12">tRNA N6-adenosine threonylcarbamoyltransferase</fullName>
        <ecNumber evidence="12">2.3.1.234</ecNumber>
    </recommendedName>
    <alternativeName>
        <fullName evidence="12">N6-L-threonylcarbamoyladenine synthase</fullName>
        <shortName evidence="12">t(6)A synthase</shortName>
    </alternativeName>
    <alternativeName>
        <fullName evidence="12">t(6)A37 threonylcarbamoyladenosine biosynthesis protein Kae1</fullName>
    </alternativeName>
    <alternativeName>
        <fullName evidence="12">tRNA threonylcarbamoyladenosine biosynthesis protein Kae1</fullName>
    </alternativeName>
</protein>
<keyword evidence="4 12" id="KW-0819">tRNA processing</keyword>
<dbReference type="NCBIfam" id="TIGR03722">
    <property type="entry name" value="arch_KAE1"/>
    <property type="match status" value="1"/>
</dbReference>